<dbReference type="EMBL" id="KL367602">
    <property type="protein sequence ID" value="KFD62100.1"/>
    <property type="molecule type" value="Genomic_DNA"/>
</dbReference>
<reference evidence="3 4" key="1">
    <citation type="journal article" date="2014" name="Nat. Genet.">
        <title>Genome and transcriptome of the porcine whipworm Trichuris suis.</title>
        <authorList>
            <person name="Jex A.R."/>
            <person name="Nejsum P."/>
            <person name="Schwarz E.M."/>
            <person name="Hu L."/>
            <person name="Young N.D."/>
            <person name="Hall R.S."/>
            <person name="Korhonen P.K."/>
            <person name="Liao S."/>
            <person name="Thamsborg S."/>
            <person name="Xia J."/>
            <person name="Xu P."/>
            <person name="Wang S."/>
            <person name="Scheerlinck J.P."/>
            <person name="Hofmann A."/>
            <person name="Sternberg P.W."/>
            <person name="Wang J."/>
            <person name="Gasser R.B."/>
        </authorList>
    </citation>
    <scope>NUCLEOTIDE SEQUENCE [LARGE SCALE GENOMIC DNA]</scope>
    <source>
        <strain evidence="3">DCEP-RM93F</strain>
        <strain evidence="2">DCEP-RM93M</strain>
    </source>
</reference>
<name>A0A085MY04_9BILA</name>
<proteinExistence type="predicted"/>
<dbReference type="Proteomes" id="UP000030764">
    <property type="component" value="Unassembled WGS sequence"/>
</dbReference>
<gene>
    <name evidence="2" type="ORF">M513_10658</name>
    <name evidence="3" type="ORF">M514_10658</name>
</gene>
<sequence length="70" mass="7244">MRLRDKCDSLHMTRVCSEPGQCAACSATADAANAHSVATVLFSSGVSSEVSHTSRESMGEGKAGISNVSR</sequence>
<protein>
    <submittedName>
        <fullName evidence="3">Uncharacterized protein</fullName>
    </submittedName>
</protein>
<accession>A0A085MY04</accession>
<feature type="region of interest" description="Disordered" evidence="1">
    <location>
        <begin position="48"/>
        <end position="70"/>
    </location>
</feature>
<evidence type="ECO:0000256" key="1">
    <source>
        <dbReference type="SAM" id="MobiDB-lite"/>
    </source>
</evidence>
<evidence type="ECO:0000313" key="2">
    <source>
        <dbReference type="EMBL" id="KFD48440.1"/>
    </source>
</evidence>
<dbReference type="EMBL" id="KL363293">
    <property type="protein sequence ID" value="KFD48440.1"/>
    <property type="molecule type" value="Genomic_DNA"/>
</dbReference>
<organism evidence="3">
    <name type="scientific">Trichuris suis</name>
    <name type="common">pig whipworm</name>
    <dbReference type="NCBI Taxonomy" id="68888"/>
    <lineage>
        <taxon>Eukaryota</taxon>
        <taxon>Metazoa</taxon>
        <taxon>Ecdysozoa</taxon>
        <taxon>Nematoda</taxon>
        <taxon>Enoplea</taxon>
        <taxon>Dorylaimia</taxon>
        <taxon>Trichinellida</taxon>
        <taxon>Trichuridae</taxon>
        <taxon>Trichuris</taxon>
    </lineage>
</organism>
<keyword evidence="4" id="KW-1185">Reference proteome</keyword>
<dbReference type="AlphaFoldDB" id="A0A085MY04"/>
<dbReference type="Proteomes" id="UP000030758">
    <property type="component" value="Unassembled WGS sequence"/>
</dbReference>
<evidence type="ECO:0000313" key="4">
    <source>
        <dbReference type="Proteomes" id="UP000030764"/>
    </source>
</evidence>
<evidence type="ECO:0000313" key="3">
    <source>
        <dbReference type="EMBL" id="KFD62100.1"/>
    </source>
</evidence>